<gene>
    <name evidence="2" type="ORF">BRAA02T05707Z</name>
</gene>
<organism evidence="2">
    <name type="scientific">Brassica campestris</name>
    <name type="common">Field mustard</name>
    <dbReference type="NCBI Taxonomy" id="3711"/>
    <lineage>
        <taxon>Eukaryota</taxon>
        <taxon>Viridiplantae</taxon>
        <taxon>Streptophyta</taxon>
        <taxon>Embryophyta</taxon>
        <taxon>Tracheophyta</taxon>
        <taxon>Spermatophyta</taxon>
        <taxon>Magnoliopsida</taxon>
        <taxon>eudicotyledons</taxon>
        <taxon>Gunneridae</taxon>
        <taxon>Pentapetalae</taxon>
        <taxon>rosids</taxon>
        <taxon>malvids</taxon>
        <taxon>Brassicales</taxon>
        <taxon>Brassicaceae</taxon>
        <taxon>Brassiceae</taxon>
        <taxon>Brassica</taxon>
    </lineage>
</organism>
<keyword evidence="1" id="KW-1133">Transmembrane helix</keyword>
<evidence type="ECO:0000313" key="2">
    <source>
        <dbReference type="EMBL" id="VDC86217.1"/>
    </source>
</evidence>
<sequence>MLKFAVGDSPEHSFERDHWLLLLKEELPVLMRWYQQISESIIFLVVREVLGKQAVLLLWRLSLLAMVIPLSWSQLILLTP</sequence>
<keyword evidence="1" id="KW-0812">Transmembrane</keyword>
<keyword evidence="1" id="KW-0472">Membrane</keyword>
<feature type="transmembrane region" description="Helical" evidence="1">
    <location>
        <begin position="57"/>
        <end position="77"/>
    </location>
</feature>
<dbReference type="AlphaFoldDB" id="A0A3P6A281"/>
<proteinExistence type="predicted"/>
<evidence type="ECO:0000256" key="1">
    <source>
        <dbReference type="SAM" id="Phobius"/>
    </source>
</evidence>
<reference evidence="2" key="1">
    <citation type="submission" date="2018-11" db="EMBL/GenBank/DDBJ databases">
        <authorList>
            <consortium name="Genoscope - CEA"/>
            <person name="William W."/>
        </authorList>
    </citation>
    <scope>NUCLEOTIDE SEQUENCE</scope>
</reference>
<protein>
    <submittedName>
        <fullName evidence="2">Uncharacterized protein</fullName>
    </submittedName>
</protein>
<accession>A0A3P6A281</accession>
<name>A0A3P6A281_BRACM</name>
<dbReference type="EMBL" id="LR031573">
    <property type="protein sequence ID" value="VDC86217.1"/>
    <property type="molecule type" value="Genomic_DNA"/>
</dbReference>